<dbReference type="SUPFAM" id="SSF50249">
    <property type="entry name" value="Nucleic acid-binding proteins"/>
    <property type="match status" value="1"/>
</dbReference>
<evidence type="ECO:0000313" key="3">
    <source>
        <dbReference type="Proteomes" id="UP001153076"/>
    </source>
</evidence>
<dbReference type="OrthoDB" id="361029at2759"/>
<name>A0A9Q1QL86_9CARY</name>
<reference evidence="2" key="1">
    <citation type="submission" date="2022-04" db="EMBL/GenBank/DDBJ databases">
        <title>Carnegiea gigantea Genome sequencing and assembly v2.</title>
        <authorList>
            <person name="Copetti D."/>
            <person name="Sanderson M.J."/>
            <person name="Burquez A."/>
            <person name="Wojciechowski M.F."/>
        </authorList>
    </citation>
    <scope>NUCLEOTIDE SEQUENCE</scope>
    <source>
        <strain evidence="2">SGP5-SGP5p</strain>
        <tissue evidence="2">Aerial part</tissue>
    </source>
</reference>
<dbReference type="Proteomes" id="UP001153076">
    <property type="component" value="Unassembled WGS sequence"/>
</dbReference>
<dbReference type="InterPro" id="IPR003750">
    <property type="entry name" value="Put_MeTrfase-C9orf114-like"/>
</dbReference>
<dbReference type="Gene3D" id="2.40.50.140">
    <property type="entry name" value="Nucleic acid-binding proteins"/>
    <property type="match status" value="1"/>
</dbReference>
<comment type="similarity">
    <text evidence="1">Belongs to the class IV-like SAM-binding methyltransferase superfamily.</text>
</comment>
<organism evidence="2 3">
    <name type="scientific">Carnegiea gigantea</name>
    <dbReference type="NCBI Taxonomy" id="171969"/>
    <lineage>
        <taxon>Eukaryota</taxon>
        <taxon>Viridiplantae</taxon>
        <taxon>Streptophyta</taxon>
        <taxon>Embryophyta</taxon>
        <taxon>Tracheophyta</taxon>
        <taxon>Spermatophyta</taxon>
        <taxon>Magnoliopsida</taxon>
        <taxon>eudicotyledons</taxon>
        <taxon>Gunneridae</taxon>
        <taxon>Pentapetalae</taxon>
        <taxon>Caryophyllales</taxon>
        <taxon>Cactineae</taxon>
        <taxon>Cactaceae</taxon>
        <taxon>Cactoideae</taxon>
        <taxon>Echinocereeae</taxon>
        <taxon>Carnegiea</taxon>
    </lineage>
</organism>
<accession>A0A9Q1QL86</accession>
<protein>
    <submittedName>
        <fullName evidence="2">Uncharacterized protein</fullName>
    </submittedName>
</protein>
<comment type="caution">
    <text evidence="2">The sequence shown here is derived from an EMBL/GenBank/DDBJ whole genome shotgun (WGS) entry which is preliminary data.</text>
</comment>
<dbReference type="AlphaFoldDB" id="A0A9Q1QL86"/>
<proteinExistence type="inferred from homology"/>
<sequence length="217" mass="24175">MDVYLTLALQISGRKVEKFYRKNPKGPKYYEVLSAWRKEWNLQDGTPKLGKVSKETLFCVTLRERPPNSVGTLVDVGLSKNVVIDQVLGPGIRVTVVMGTDRNLSSGICHQIVPSTRPQEGVYWGYKVRYAPNLSSVIENCPFEGGYDHVIGTSEHGQVVKSTELSLPAFRHLLIAFGGLAGLEESIEEDNDRQLELGEIRIATRKQGSFQLKGVQE</sequence>
<evidence type="ECO:0000313" key="2">
    <source>
        <dbReference type="EMBL" id="KAJ8446457.1"/>
    </source>
</evidence>
<dbReference type="PANTHER" id="PTHR12150">
    <property type="entry name" value="CLASS IV SAM-BINDING METHYLTRANSFERASE-RELATED"/>
    <property type="match status" value="1"/>
</dbReference>
<keyword evidence="3" id="KW-1185">Reference proteome</keyword>
<dbReference type="Pfam" id="PF02598">
    <property type="entry name" value="Methyltrn_RNA_3"/>
    <property type="match status" value="1"/>
</dbReference>
<gene>
    <name evidence="2" type="ORF">Cgig2_010079</name>
</gene>
<dbReference type="InterPro" id="IPR012340">
    <property type="entry name" value="NA-bd_OB-fold"/>
</dbReference>
<dbReference type="InterPro" id="IPR029026">
    <property type="entry name" value="tRNA_m1G_MTases_N"/>
</dbReference>
<dbReference type="PANTHER" id="PTHR12150:SF13">
    <property type="entry name" value="METHYLTRANSFERASE C9ORF114-RELATED"/>
    <property type="match status" value="1"/>
</dbReference>
<evidence type="ECO:0000256" key="1">
    <source>
        <dbReference type="ARBA" id="ARBA00009841"/>
    </source>
</evidence>
<dbReference type="EMBL" id="JAKOGI010000055">
    <property type="protein sequence ID" value="KAJ8446457.1"/>
    <property type="molecule type" value="Genomic_DNA"/>
</dbReference>
<dbReference type="Gene3D" id="3.40.1280.10">
    <property type="match status" value="1"/>
</dbReference>